<dbReference type="InterPro" id="IPR031982">
    <property type="entry name" value="PilE-like"/>
</dbReference>
<feature type="transmembrane region" description="Helical" evidence="1">
    <location>
        <begin position="12"/>
        <end position="33"/>
    </location>
</feature>
<dbReference type="PROSITE" id="PS00409">
    <property type="entry name" value="PROKAR_NTER_METHYL"/>
    <property type="match status" value="1"/>
</dbReference>
<name>A0A5Q4VDQ1_9BACT</name>
<dbReference type="AlphaFoldDB" id="A0A5Q4VDQ1"/>
<proteinExistence type="predicted"/>
<dbReference type="SUPFAM" id="SSF54523">
    <property type="entry name" value="Pili subunits"/>
    <property type="match status" value="1"/>
</dbReference>
<dbReference type="EMBL" id="VDMB01000006">
    <property type="protein sequence ID" value="TYT75078.1"/>
    <property type="molecule type" value="Genomic_DNA"/>
</dbReference>
<dbReference type="RefSeq" id="WP_139447582.1">
    <property type="nucleotide sequence ID" value="NZ_VDMB01000006.1"/>
</dbReference>
<accession>A0A5Q4VDQ1</accession>
<dbReference type="InterPro" id="IPR012902">
    <property type="entry name" value="N_methyl_site"/>
</dbReference>
<dbReference type="InterPro" id="IPR045584">
    <property type="entry name" value="Pilin-like"/>
</dbReference>
<organism evidence="2 3">
    <name type="scientific">Desulfobotulus mexicanus</name>
    <dbReference type="NCBI Taxonomy" id="2586642"/>
    <lineage>
        <taxon>Bacteria</taxon>
        <taxon>Pseudomonadati</taxon>
        <taxon>Thermodesulfobacteriota</taxon>
        <taxon>Desulfobacteria</taxon>
        <taxon>Desulfobacterales</taxon>
        <taxon>Desulfobacteraceae</taxon>
        <taxon>Desulfobotulus</taxon>
    </lineage>
</organism>
<dbReference type="PANTHER" id="PTHR30093:SF47">
    <property type="entry name" value="TYPE IV PILUS NON-CORE MINOR PILIN PILE"/>
    <property type="match status" value="1"/>
</dbReference>
<evidence type="ECO:0000313" key="3">
    <source>
        <dbReference type="Proteomes" id="UP000321899"/>
    </source>
</evidence>
<protein>
    <submittedName>
        <fullName evidence="2">Type IV pilin protein</fullName>
    </submittedName>
</protein>
<dbReference type="OrthoDB" id="5471964at2"/>
<keyword evidence="1" id="KW-0812">Transmembrane</keyword>
<dbReference type="NCBIfam" id="TIGR02532">
    <property type="entry name" value="IV_pilin_GFxxxE"/>
    <property type="match status" value="1"/>
</dbReference>
<dbReference type="Pfam" id="PF07963">
    <property type="entry name" value="N_methyl"/>
    <property type="match status" value="1"/>
</dbReference>
<evidence type="ECO:0000313" key="2">
    <source>
        <dbReference type="EMBL" id="TYT75078.1"/>
    </source>
</evidence>
<dbReference type="GO" id="GO:0043683">
    <property type="term" value="P:type IV pilus assembly"/>
    <property type="evidence" value="ECO:0007669"/>
    <property type="project" value="InterPro"/>
</dbReference>
<dbReference type="PANTHER" id="PTHR30093">
    <property type="entry name" value="GENERAL SECRETION PATHWAY PROTEIN G"/>
    <property type="match status" value="1"/>
</dbReference>
<reference evidence="2 3" key="1">
    <citation type="submission" date="2019-06" db="EMBL/GenBank/DDBJ databases">
        <title>Desulfobotulus mexicanus sp. nov., a novel sulfate-reducing bacterium isolated from the sediment of an alkaline crater lake in Mexico.</title>
        <authorList>
            <person name="Hirschler-Rea A."/>
        </authorList>
    </citation>
    <scope>NUCLEOTIDE SEQUENCE [LARGE SCALE GENOMIC DNA]</scope>
    <source>
        <strain evidence="2 3">PAR22N</strain>
    </source>
</reference>
<dbReference type="Gene3D" id="3.30.700.10">
    <property type="entry name" value="Glycoprotein, Type 4 Pilin"/>
    <property type="match status" value="1"/>
</dbReference>
<evidence type="ECO:0000256" key="1">
    <source>
        <dbReference type="SAM" id="Phobius"/>
    </source>
</evidence>
<keyword evidence="1" id="KW-1133">Transmembrane helix</keyword>
<dbReference type="Proteomes" id="UP000321899">
    <property type="component" value="Unassembled WGS sequence"/>
</dbReference>
<sequence>MEECQKEKGFTLIELMIVIAIIGILSAIALPQYNNHVLRAGRSDARTSLMEAAQQAERFFVRNNTYVNAFGSNEGDNTFPSAEGRYEIVYAGTATGFTLTATSQRNDPLCHTMVVNHLGQRTAKNKDSSDTTDVCW</sequence>
<gene>
    <name evidence="2" type="ORF">FIM25_06700</name>
</gene>
<keyword evidence="3" id="KW-1185">Reference proteome</keyword>
<dbReference type="Pfam" id="PF16732">
    <property type="entry name" value="ComP_DUS"/>
    <property type="match status" value="1"/>
</dbReference>
<comment type="caution">
    <text evidence="2">The sequence shown here is derived from an EMBL/GenBank/DDBJ whole genome shotgun (WGS) entry which is preliminary data.</text>
</comment>
<keyword evidence="1" id="KW-0472">Membrane</keyword>